<dbReference type="Proteomes" id="UP000178759">
    <property type="component" value="Unassembled WGS sequence"/>
</dbReference>
<comment type="caution">
    <text evidence="3">The sequence shown here is derived from an EMBL/GenBank/DDBJ whole genome shotgun (WGS) entry which is preliminary data.</text>
</comment>
<keyword evidence="2" id="KW-0472">Membrane</keyword>
<protein>
    <submittedName>
        <fullName evidence="3">Uncharacterized protein</fullName>
    </submittedName>
</protein>
<evidence type="ECO:0000313" key="3">
    <source>
        <dbReference type="EMBL" id="OGG23637.1"/>
    </source>
</evidence>
<reference evidence="3 4" key="1">
    <citation type="journal article" date="2016" name="Nat. Commun.">
        <title>Thousands of microbial genomes shed light on interconnected biogeochemical processes in an aquifer system.</title>
        <authorList>
            <person name="Anantharaman K."/>
            <person name="Brown C.T."/>
            <person name="Hug L.A."/>
            <person name="Sharon I."/>
            <person name="Castelle C.J."/>
            <person name="Probst A.J."/>
            <person name="Thomas B.C."/>
            <person name="Singh A."/>
            <person name="Wilkins M.J."/>
            <person name="Karaoz U."/>
            <person name="Brodie E.L."/>
            <person name="Williams K.H."/>
            <person name="Hubbard S.S."/>
            <person name="Banfield J.F."/>
        </authorList>
    </citation>
    <scope>NUCLEOTIDE SEQUENCE [LARGE SCALE GENOMIC DNA]</scope>
</reference>
<dbReference type="AlphaFoldDB" id="A0A1F6AH95"/>
<feature type="transmembrane region" description="Helical" evidence="2">
    <location>
        <begin position="31"/>
        <end position="52"/>
    </location>
</feature>
<keyword evidence="2" id="KW-1133">Transmembrane helix</keyword>
<sequence>MDQNVPEEQSALIEPIQETPPVPKKSEVPKIVIISSLVLLAVTIIAIGVVSWSQSQREIAQPTPTPVPPTPTPVRILSKVATESAFMQFEESTASLSALMSGYTIIDSTLSLPNVQSSPLDFGKP</sequence>
<evidence type="ECO:0000256" key="2">
    <source>
        <dbReference type="SAM" id="Phobius"/>
    </source>
</evidence>
<evidence type="ECO:0000313" key="4">
    <source>
        <dbReference type="Proteomes" id="UP000178759"/>
    </source>
</evidence>
<proteinExistence type="predicted"/>
<keyword evidence="2" id="KW-0812">Transmembrane</keyword>
<accession>A0A1F6AH95</accession>
<dbReference type="STRING" id="1798392.A3A79_00310"/>
<organism evidence="3 4">
    <name type="scientific">Candidatus Gottesmanbacteria bacterium RIFCSPLOWO2_01_FULL_43_11b</name>
    <dbReference type="NCBI Taxonomy" id="1798392"/>
    <lineage>
        <taxon>Bacteria</taxon>
        <taxon>Candidatus Gottesmaniibacteriota</taxon>
    </lineage>
</organism>
<name>A0A1F6AH95_9BACT</name>
<gene>
    <name evidence="3" type="ORF">A3A79_00310</name>
</gene>
<dbReference type="EMBL" id="MFJV01000001">
    <property type="protein sequence ID" value="OGG23637.1"/>
    <property type="molecule type" value="Genomic_DNA"/>
</dbReference>
<evidence type="ECO:0000256" key="1">
    <source>
        <dbReference type="SAM" id="MobiDB-lite"/>
    </source>
</evidence>
<feature type="region of interest" description="Disordered" evidence="1">
    <location>
        <begin position="1"/>
        <end position="24"/>
    </location>
</feature>